<feature type="cross-link" description="Glycyl lysine isopeptide (Lys-Gly) (interchain with G-Cter in ubiquitin)" evidence="13">
    <location>
        <position position="283"/>
    </location>
</feature>
<evidence type="ECO:0000256" key="4">
    <source>
        <dbReference type="ARBA" id="ARBA00022723"/>
    </source>
</evidence>
<evidence type="ECO:0000256" key="11">
    <source>
        <dbReference type="PIRSR" id="PIRSR602117-1"/>
    </source>
</evidence>
<feature type="binding site" evidence="11">
    <location>
        <position position="233"/>
    </location>
    <ligand>
        <name>Zn(2+)</name>
        <dbReference type="ChEBI" id="CHEBI:29105"/>
    </ligand>
</feature>
<evidence type="ECO:0000256" key="3">
    <source>
        <dbReference type="ARBA" id="ARBA00022703"/>
    </source>
</evidence>
<dbReference type="GO" id="GO:0046872">
    <property type="term" value="F:metal ion binding"/>
    <property type="evidence" value="ECO:0007669"/>
    <property type="project" value="UniProtKB-KW"/>
</dbReference>
<accession>A0A6F9DW91</accession>
<dbReference type="PRINTS" id="PR00386">
    <property type="entry name" value="P53SUPPRESSR"/>
</dbReference>
<comment type="cofactor">
    <cofactor evidence="11">
        <name>Zn(2+)</name>
        <dbReference type="ChEBI" id="CHEBI:29105"/>
    </cofactor>
    <text evidence="11">Binds 1 zinc ion per subunit.</text>
</comment>
<evidence type="ECO:0000256" key="13">
    <source>
        <dbReference type="PIRSR" id="PIRSR602117-3"/>
    </source>
</evidence>
<dbReference type="SUPFAM" id="SSF47719">
    <property type="entry name" value="p53 tetramerization domain"/>
    <property type="match status" value="1"/>
</dbReference>
<dbReference type="SUPFAM" id="SSF49417">
    <property type="entry name" value="p53-like transcription factors"/>
    <property type="match status" value="1"/>
</dbReference>
<keyword evidence="10" id="KW-0539">Nucleus</keyword>
<keyword evidence="6" id="KW-0805">Transcription regulation</keyword>
<feature type="binding site" evidence="11">
    <location>
        <position position="172"/>
    </location>
    <ligand>
        <name>Zn(2+)</name>
        <dbReference type="ChEBI" id="CHEBI:29105"/>
    </ligand>
</feature>
<reference evidence="16" key="1">
    <citation type="submission" date="2020-04" db="EMBL/GenBank/DDBJ databases">
        <authorList>
            <person name="Neveu A P."/>
        </authorList>
    </citation>
    <scope>NUCLEOTIDE SEQUENCE</scope>
    <source>
        <tissue evidence="16">Whole embryo</tissue>
    </source>
</reference>
<dbReference type="Pfam" id="PF07710">
    <property type="entry name" value="P53_tetramer"/>
    <property type="match status" value="1"/>
</dbReference>
<keyword evidence="4 11" id="KW-0479">Metal-binding</keyword>
<keyword evidence="5 11" id="KW-0862">Zinc</keyword>
<keyword evidence="8" id="KW-0010">Activator</keyword>
<feature type="binding site" evidence="11">
    <location>
        <position position="175"/>
    </location>
    <ligand>
        <name>Zn(2+)</name>
        <dbReference type="ChEBI" id="CHEBI:29105"/>
    </ligand>
</feature>
<dbReference type="PANTHER" id="PTHR11447">
    <property type="entry name" value="CELLULAR TUMOR ANTIGEN P53"/>
    <property type="match status" value="1"/>
</dbReference>
<evidence type="ECO:0000256" key="2">
    <source>
        <dbReference type="ARBA" id="ARBA00006167"/>
    </source>
</evidence>
<organism evidence="16">
    <name type="scientific">Phallusia mammillata</name>
    <dbReference type="NCBI Taxonomy" id="59560"/>
    <lineage>
        <taxon>Eukaryota</taxon>
        <taxon>Metazoa</taxon>
        <taxon>Chordata</taxon>
        <taxon>Tunicata</taxon>
        <taxon>Ascidiacea</taxon>
        <taxon>Phlebobranchia</taxon>
        <taxon>Ascidiidae</taxon>
        <taxon>Phallusia</taxon>
    </lineage>
</organism>
<evidence type="ECO:0000256" key="5">
    <source>
        <dbReference type="ARBA" id="ARBA00022833"/>
    </source>
</evidence>
<name>A0A6F9DW91_9ASCI</name>
<evidence type="ECO:0000259" key="15">
    <source>
        <dbReference type="Pfam" id="PF07710"/>
    </source>
</evidence>
<evidence type="ECO:0000256" key="6">
    <source>
        <dbReference type="ARBA" id="ARBA00023015"/>
    </source>
</evidence>
<dbReference type="InterPro" id="IPR011615">
    <property type="entry name" value="p53_DNA-bd"/>
</dbReference>
<dbReference type="GO" id="GO:0005634">
    <property type="term" value="C:nucleus"/>
    <property type="evidence" value="ECO:0007669"/>
    <property type="project" value="UniProtKB-SubCell"/>
</dbReference>
<keyword evidence="9" id="KW-0804">Transcription</keyword>
<dbReference type="GO" id="GO:0051262">
    <property type="term" value="P:protein tetramerization"/>
    <property type="evidence" value="ECO:0007669"/>
    <property type="project" value="InterPro"/>
</dbReference>
<feature type="domain" description="p53 tetramerisation" evidence="15">
    <location>
        <begin position="308"/>
        <end position="343"/>
    </location>
</feature>
<dbReference type="EMBL" id="LR791408">
    <property type="protein sequence ID" value="CAB3267270.1"/>
    <property type="molecule type" value="mRNA"/>
</dbReference>
<evidence type="ECO:0000256" key="1">
    <source>
        <dbReference type="ARBA" id="ARBA00004123"/>
    </source>
</evidence>
<dbReference type="InterPro" id="IPR008967">
    <property type="entry name" value="p53-like_TF_DNA-bd_sf"/>
</dbReference>
<dbReference type="InterPro" id="IPR012346">
    <property type="entry name" value="p53/RUNT-type_TF_DNA-bd_sf"/>
</dbReference>
<dbReference type="InterPro" id="IPR036674">
    <property type="entry name" value="p53_tetramer_sf"/>
</dbReference>
<comment type="subcellular location">
    <subcellularLocation>
        <location evidence="1">Nucleus</location>
    </subcellularLocation>
</comment>
<feature type="binding site" evidence="11">
    <location>
        <position position="237"/>
    </location>
    <ligand>
        <name>Zn(2+)</name>
        <dbReference type="ChEBI" id="CHEBI:29105"/>
    </ligand>
</feature>
<gene>
    <name evidence="16" type="primary">Trp73</name>
</gene>
<dbReference type="CDD" id="cd08367">
    <property type="entry name" value="P53"/>
    <property type="match status" value="1"/>
</dbReference>
<evidence type="ECO:0000256" key="7">
    <source>
        <dbReference type="ARBA" id="ARBA00023125"/>
    </source>
</evidence>
<dbReference type="GO" id="GO:0006915">
    <property type="term" value="P:apoptotic process"/>
    <property type="evidence" value="ECO:0007669"/>
    <property type="project" value="UniProtKB-KW"/>
</dbReference>
<dbReference type="GO" id="GO:0000981">
    <property type="term" value="F:DNA-binding transcription factor activity, RNA polymerase II-specific"/>
    <property type="evidence" value="ECO:0007669"/>
    <property type="project" value="TreeGrafter"/>
</dbReference>
<dbReference type="InterPro" id="IPR010991">
    <property type="entry name" value="p53_tetrameristn"/>
</dbReference>
<dbReference type="InterPro" id="IPR002117">
    <property type="entry name" value="p53_tumour_suppressor"/>
</dbReference>
<feature type="site" description="Interaction with DNA" evidence="12">
    <location>
        <position position="116"/>
    </location>
</feature>
<protein>
    <submittedName>
        <fullName evidence="16">p53/p73-a</fullName>
    </submittedName>
</protein>
<keyword evidence="3" id="KW-0053">Apoptosis</keyword>
<keyword evidence="7" id="KW-0238">DNA-binding</keyword>
<proteinExistence type="evidence at transcript level"/>
<dbReference type="Gene3D" id="2.60.40.720">
    <property type="match status" value="1"/>
</dbReference>
<dbReference type="AlphaFoldDB" id="A0A6F9DW91"/>
<dbReference type="PANTHER" id="PTHR11447:SF16">
    <property type="entry name" value="P53 PROTEIN LONG FORM VARIANT 1"/>
    <property type="match status" value="1"/>
</dbReference>
<sequence>MATEQNDGLSDSQESFSDFWTTTFQIPDLNDVDLEGIELAEIVKKCEEAVPNENVKVETPTVLDTDVNIVKKEFVKQRPVPSQIIDKKVPFLCVESFSGEHDFQVVFPHDKSPITKCIHHTYSPDLKKLFAKMGERCPLHFTCASPPPPGTVIRAVPVFRQSENMMDIVTRCINHTLQDKSSHEATSHFIRAEMPDAMVEYSNTVHGRESVTVLYQTPDSGKENTMLLYRFMCNSSCPTGINRRPVSLVLTLESDTGEVLGRSVIDIHVSSCPGRDRTGEETKAQAPHMKKQIKKRFVNKRKHEAPKEKDDDNDLYYLPVKGREKYELLKKMKIALDLEELVTPEQKQNYYAQEEENQRSIV</sequence>
<evidence type="ECO:0000259" key="14">
    <source>
        <dbReference type="Pfam" id="PF00870"/>
    </source>
</evidence>
<evidence type="ECO:0000256" key="9">
    <source>
        <dbReference type="ARBA" id="ARBA00023163"/>
    </source>
</evidence>
<comment type="similarity">
    <text evidence="2">Belongs to the p53 family.</text>
</comment>
<dbReference type="Gene3D" id="4.10.170.10">
    <property type="entry name" value="p53-like tetramerisation domain"/>
    <property type="match status" value="1"/>
</dbReference>
<evidence type="ECO:0000313" key="16">
    <source>
        <dbReference type="EMBL" id="CAB3267270.1"/>
    </source>
</evidence>
<evidence type="ECO:0000256" key="8">
    <source>
        <dbReference type="ARBA" id="ARBA00023159"/>
    </source>
</evidence>
<evidence type="ECO:0000256" key="12">
    <source>
        <dbReference type="PIRSR" id="PIRSR602117-2"/>
    </source>
</evidence>
<dbReference type="Pfam" id="PF00870">
    <property type="entry name" value="P53"/>
    <property type="match status" value="1"/>
</dbReference>
<evidence type="ECO:0000256" key="10">
    <source>
        <dbReference type="ARBA" id="ARBA00023242"/>
    </source>
</evidence>
<dbReference type="GO" id="GO:0000978">
    <property type="term" value="F:RNA polymerase II cis-regulatory region sequence-specific DNA binding"/>
    <property type="evidence" value="ECO:0007669"/>
    <property type="project" value="TreeGrafter"/>
</dbReference>
<feature type="domain" description="p53 DNA-binding" evidence="14">
    <location>
        <begin position="95"/>
        <end position="283"/>
    </location>
</feature>